<dbReference type="NCBIfam" id="TIGR00322">
    <property type="entry name" value="diphth2_R"/>
    <property type="match status" value="1"/>
</dbReference>
<dbReference type="SFLD" id="SFLDS00032">
    <property type="entry name" value="Radical_SAM_3-amino-3-carboxyp"/>
    <property type="match status" value="1"/>
</dbReference>
<dbReference type="InterPro" id="IPR042263">
    <property type="entry name" value="DPH1/DPH2_1"/>
</dbReference>
<sequence>MADAACTSVLQFSGGEKEVIERKLHVSTDALDTRKNSNDFYEISRCVDVIKSRGFQKIALQFPDSLLVDSAAVASLVEKNTGKKVFVLADTSYGSCCVDEVCSGACSGGSHHSLWQSLFEPDAETSSVTYIWQMANHHSELPQAV</sequence>
<dbReference type="Proteomes" id="UP001163046">
    <property type="component" value="Unassembled WGS sequence"/>
</dbReference>
<dbReference type="InterPro" id="IPR016435">
    <property type="entry name" value="DPH1/DPH2"/>
</dbReference>
<accession>A0A9X0CC17</accession>
<name>A0A9X0CC17_9CNID</name>
<protein>
    <submittedName>
        <fullName evidence="1">Diphthamide biosynthesis protein 2</fullName>
    </submittedName>
</protein>
<organism evidence="1 2">
    <name type="scientific">Desmophyllum pertusum</name>
    <dbReference type="NCBI Taxonomy" id="174260"/>
    <lineage>
        <taxon>Eukaryota</taxon>
        <taxon>Metazoa</taxon>
        <taxon>Cnidaria</taxon>
        <taxon>Anthozoa</taxon>
        <taxon>Hexacorallia</taxon>
        <taxon>Scleractinia</taxon>
        <taxon>Caryophylliina</taxon>
        <taxon>Caryophylliidae</taxon>
        <taxon>Desmophyllum</taxon>
    </lineage>
</organism>
<dbReference type="GO" id="GO:0017183">
    <property type="term" value="P:protein histidyl modification to diphthamide"/>
    <property type="evidence" value="ECO:0007669"/>
    <property type="project" value="InterPro"/>
</dbReference>
<keyword evidence="2" id="KW-1185">Reference proteome</keyword>
<evidence type="ECO:0000313" key="1">
    <source>
        <dbReference type="EMBL" id="KAJ7310880.1"/>
    </source>
</evidence>
<dbReference type="EMBL" id="MU828046">
    <property type="protein sequence ID" value="KAJ7310880.1"/>
    <property type="molecule type" value="Genomic_DNA"/>
</dbReference>
<proteinExistence type="predicted"/>
<comment type="caution">
    <text evidence="1">The sequence shown here is derived from an EMBL/GenBank/DDBJ whole genome shotgun (WGS) entry which is preliminary data.</text>
</comment>
<dbReference type="Gene3D" id="3.40.50.11840">
    <property type="entry name" value="Diphthamide synthesis DPH1/DPH2 domain 1"/>
    <property type="match status" value="1"/>
</dbReference>
<dbReference type="PANTHER" id="PTHR10762:SF2">
    <property type="entry name" value="2-(3-AMINO-3-CARBOXYPROPYL)HISTIDINE SYNTHASE SUBUNIT 2"/>
    <property type="match status" value="1"/>
</dbReference>
<gene>
    <name evidence="1" type="primary">DPH2_2</name>
    <name evidence="1" type="ORF">OS493_039979</name>
</gene>
<dbReference type="Pfam" id="PF01866">
    <property type="entry name" value="Diphthamide_syn"/>
    <property type="match status" value="1"/>
</dbReference>
<dbReference type="PANTHER" id="PTHR10762">
    <property type="entry name" value="DIPHTHAMIDE BIOSYNTHESIS PROTEIN"/>
    <property type="match status" value="1"/>
</dbReference>
<dbReference type="OrthoDB" id="449241at2759"/>
<dbReference type="GO" id="GO:0090560">
    <property type="term" value="F:2-(3-amino-3-carboxypropyl)histidine synthase activity"/>
    <property type="evidence" value="ECO:0007669"/>
    <property type="project" value="InterPro"/>
</dbReference>
<dbReference type="AlphaFoldDB" id="A0A9X0CC17"/>
<reference evidence="1" key="1">
    <citation type="submission" date="2023-01" db="EMBL/GenBank/DDBJ databases">
        <title>Genome assembly of the deep-sea coral Lophelia pertusa.</title>
        <authorList>
            <person name="Herrera S."/>
            <person name="Cordes E."/>
        </authorList>
    </citation>
    <scope>NUCLEOTIDE SEQUENCE</scope>
    <source>
        <strain evidence="1">USNM1676648</strain>
        <tissue evidence="1">Polyp</tissue>
    </source>
</reference>
<evidence type="ECO:0000313" key="2">
    <source>
        <dbReference type="Proteomes" id="UP001163046"/>
    </source>
</evidence>